<evidence type="ECO:0000259" key="2">
    <source>
        <dbReference type="Pfam" id="PF01757"/>
    </source>
</evidence>
<dbReference type="RefSeq" id="WP_167225950.1">
    <property type="nucleotide sequence ID" value="NZ_VUYU01000009.1"/>
</dbReference>
<feature type="transmembrane region" description="Helical" evidence="1">
    <location>
        <begin position="287"/>
        <end position="305"/>
    </location>
</feature>
<feature type="transmembrane region" description="Helical" evidence="1">
    <location>
        <begin position="346"/>
        <end position="366"/>
    </location>
</feature>
<sequence length="403" mass="45172">MTTSPARLWFLDWVRIIAFFVLILYHVGMYYVTWDWHIKSPFASDAIEPLMLLSSPWRLGLLFMVSGVASSLMLVKTGAARFLGQRSVRLLVPLVFGMLVIVPPQAYLEVVGKLAYQGSYADFMRLYLGAYHGFCKGDDCLDLPTWNHLWFVAYLWVYTLVLGGLVAALGGSVDRLAARVAASLVGWKIIVLPFVVLAMVRLLLQPYFPTTHALVDDWFNHANYVLLFLLGATLARAPQFWPRLEPLRWSALGIAAACWATLTICFALPDSLFIAQALEQMWNLQRILYSLFSWSAIVAVFGFAYRHLNRDSANRRYLVQAVFPVYIVHQTLIVVMAHAIAPARLAPVIEALVLIVLTLCLSFAVVEVARRSRVLRPLFGINPVPAPAKTGRSAQEAQEATMQ</sequence>
<evidence type="ECO:0000313" key="3">
    <source>
        <dbReference type="EMBL" id="NHZ35014.1"/>
    </source>
</evidence>
<keyword evidence="3" id="KW-0012">Acyltransferase</keyword>
<comment type="caution">
    <text evidence="3">The sequence shown here is derived from an EMBL/GenBank/DDBJ whole genome shotgun (WGS) entry which is preliminary data.</text>
</comment>
<proteinExistence type="predicted"/>
<keyword evidence="1" id="KW-1133">Transmembrane helix</keyword>
<organism evidence="3 4">
    <name type="scientific">Massilia rubra</name>
    <dbReference type="NCBI Taxonomy" id="2607910"/>
    <lineage>
        <taxon>Bacteria</taxon>
        <taxon>Pseudomonadati</taxon>
        <taxon>Pseudomonadota</taxon>
        <taxon>Betaproteobacteria</taxon>
        <taxon>Burkholderiales</taxon>
        <taxon>Oxalobacteraceae</taxon>
        <taxon>Telluria group</taxon>
        <taxon>Massilia</taxon>
    </lineage>
</organism>
<dbReference type="InterPro" id="IPR002656">
    <property type="entry name" value="Acyl_transf_3_dom"/>
</dbReference>
<feature type="transmembrane region" description="Helical" evidence="1">
    <location>
        <begin position="224"/>
        <end position="241"/>
    </location>
</feature>
<keyword evidence="4" id="KW-1185">Reference proteome</keyword>
<name>A0ABX0LUD3_9BURK</name>
<keyword evidence="1" id="KW-0472">Membrane</keyword>
<dbReference type="Pfam" id="PF01757">
    <property type="entry name" value="Acyl_transf_3"/>
    <property type="match status" value="1"/>
</dbReference>
<evidence type="ECO:0000256" key="1">
    <source>
        <dbReference type="SAM" id="Phobius"/>
    </source>
</evidence>
<dbReference type="GO" id="GO:0016746">
    <property type="term" value="F:acyltransferase activity"/>
    <property type="evidence" value="ECO:0007669"/>
    <property type="project" value="UniProtKB-KW"/>
</dbReference>
<dbReference type="InterPro" id="IPR050623">
    <property type="entry name" value="Glucan_succinyl_AcylTrfase"/>
</dbReference>
<feature type="transmembrane region" description="Helical" evidence="1">
    <location>
        <begin position="12"/>
        <end position="32"/>
    </location>
</feature>
<dbReference type="PANTHER" id="PTHR36927">
    <property type="entry name" value="BLR4337 PROTEIN"/>
    <property type="match status" value="1"/>
</dbReference>
<gene>
    <name evidence="3" type="ORF">F0185_15675</name>
</gene>
<feature type="transmembrane region" description="Helical" evidence="1">
    <location>
        <begin position="317"/>
        <end position="340"/>
    </location>
</feature>
<feature type="transmembrane region" description="Helical" evidence="1">
    <location>
        <begin position="185"/>
        <end position="204"/>
    </location>
</feature>
<accession>A0ABX0LUD3</accession>
<protein>
    <submittedName>
        <fullName evidence="3">Acyltransferase family protein</fullName>
    </submittedName>
</protein>
<dbReference type="EMBL" id="VUYU01000009">
    <property type="protein sequence ID" value="NHZ35014.1"/>
    <property type="molecule type" value="Genomic_DNA"/>
</dbReference>
<reference evidence="3 4" key="1">
    <citation type="submission" date="2019-09" db="EMBL/GenBank/DDBJ databases">
        <title>Taxonomy of Antarctic Massilia spp.: description of Massilia rubra sp. nov., Massilia aquatica sp. nov., Massilia mucilaginosa sp. nov., Massilia frigida sp. nov. isolated from streams, lakes and regoliths.</title>
        <authorList>
            <person name="Holochova P."/>
            <person name="Sedlacek I."/>
            <person name="Kralova S."/>
            <person name="Maslanova I."/>
            <person name="Busse H.-J."/>
            <person name="Stankova E."/>
            <person name="Vrbovska V."/>
            <person name="Kovarovic V."/>
            <person name="Bartak M."/>
            <person name="Svec P."/>
            <person name="Pantucek R."/>
        </authorList>
    </citation>
    <scope>NUCLEOTIDE SEQUENCE [LARGE SCALE GENOMIC DNA]</scope>
    <source>
        <strain evidence="3 4">CCM 8692</strain>
    </source>
</reference>
<dbReference type="PANTHER" id="PTHR36927:SF3">
    <property type="entry name" value="GLUCANS BIOSYNTHESIS PROTEIN C"/>
    <property type="match status" value="1"/>
</dbReference>
<evidence type="ECO:0000313" key="4">
    <source>
        <dbReference type="Proteomes" id="UP000785613"/>
    </source>
</evidence>
<keyword evidence="3" id="KW-0808">Transferase</keyword>
<feature type="transmembrane region" description="Helical" evidence="1">
    <location>
        <begin position="57"/>
        <end position="75"/>
    </location>
</feature>
<feature type="transmembrane region" description="Helical" evidence="1">
    <location>
        <begin position="151"/>
        <end position="173"/>
    </location>
</feature>
<feature type="domain" description="Acyltransferase 3" evidence="2">
    <location>
        <begin position="10"/>
        <end position="365"/>
    </location>
</feature>
<feature type="transmembrane region" description="Helical" evidence="1">
    <location>
        <begin position="253"/>
        <end position="275"/>
    </location>
</feature>
<keyword evidence="1" id="KW-0812">Transmembrane</keyword>
<dbReference type="Proteomes" id="UP000785613">
    <property type="component" value="Unassembled WGS sequence"/>
</dbReference>
<feature type="transmembrane region" description="Helical" evidence="1">
    <location>
        <begin position="87"/>
        <end position="107"/>
    </location>
</feature>